<protein>
    <submittedName>
        <fullName evidence="1">2682_t:CDS:1</fullName>
    </submittedName>
</protein>
<gene>
    <name evidence="1" type="ORF">AGERDE_LOCUS13637</name>
</gene>
<dbReference type="EMBL" id="CAJVPL010018991">
    <property type="protein sequence ID" value="CAG8703719.1"/>
    <property type="molecule type" value="Genomic_DNA"/>
</dbReference>
<evidence type="ECO:0000313" key="1">
    <source>
        <dbReference type="EMBL" id="CAG8703719.1"/>
    </source>
</evidence>
<dbReference type="AlphaFoldDB" id="A0A9N9HSF2"/>
<accession>A0A9N9HSF2</accession>
<name>A0A9N9HSF2_9GLOM</name>
<sequence length="152" mass="17782">QIVLSFKIVVQLEDESIIEKCLRDIANSVIAKIEDGDDYYWNIHKAQTSLKFPDSKGIFYYRCSQSFETQQHEYKENSNRKRRICYNCKGNIKITIDTNLSIAVVDINHNFLHPRPDLVAEIPDELKQEIEDNAHLTTVELIKHLKNKNFDT</sequence>
<organism evidence="1 2">
    <name type="scientific">Ambispora gerdemannii</name>
    <dbReference type="NCBI Taxonomy" id="144530"/>
    <lineage>
        <taxon>Eukaryota</taxon>
        <taxon>Fungi</taxon>
        <taxon>Fungi incertae sedis</taxon>
        <taxon>Mucoromycota</taxon>
        <taxon>Glomeromycotina</taxon>
        <taxon>Glomeromycetes</taxon>
        <taxon>Archaeosporales</taxon>
        <taxon>Ambisporaceae</taxon>
        <taxon>Ambispora</taxon>
    </lineage>
</organism>
<keyword evidence="2" id="KW-1185">Reference proteome</keyword>
<feature type="non-terminal residue" evidence="1">
    <location>
        <position position="1"/>
    </location>
</feature>
<feature type="non-terminal residue" evidence="1">
    <location>
        <position position="152"/>
    </location>
</feature>
<proteinExistence type="predicted"/>
<evidence type="ECO:0000313" key="2">
    <source>
        <dbReference type="Proteomes" id="UP000789831"/>
    </source>
</evidence>
<reference evidence="1" key="1">
    <citation type="submission" date="2021-06" db="EMBL/GenBank/DDBJ databases">
        <authorList>
            <person name="Kallberg Y."/>
            <person name="Tangrot J."/>
            <person name="Rosling A."/>
        </authorList>
    </citation>
    <scope>NUCLEOTIDE SEQUENCE</scope>
    <source>
        <strain evidence="1">MT106</strain>
    </source>
</reference>
<dbReference type="Proteomes" id="UP000789831">
    <property type="component" value="Unassembled WGS sequence"/>
</dbReference>
<comment type="caution">
    <text evidence="1">The sequence shown here is derived from an EMBL/GenBank/DDBJ whole genome shotgun (WGS) entry which is preliminary data.</text>
</comment>